<protein>
    <recommendedName>
        <fullName evidence="4">TM2 domain-containing protein</fullName>
    </recommendedName>
</protein>
<keyword evidence="1" id="KW-0812">Transmembrane</keyword>
<comment type="caution">
    <text evidence="2">The sequence shown here is derived from an EMBL/GenBank/DDBJ whole genome shotgun (WGS) entry which is preliminary data.</text>
</comment>
<evidence type="ECO:0000256" key="1">
    <source>
        <dbReference type="SAM" id="Phobius"/>
    </source>
</evidence>
<dbReference type="Proteomes" id="UP000269265">
    <property type="component" value="Unassembled WGS sequence"/>
</dbReference>
<evidence type="ECO:0008006" key="4">
    <source>
        <dbReference type="Google" id="ProtNLM"/>
    </source>
</evidence>
<keyword evidence="1" id="KW-1133">Transmembrane helix</keyword>
<proteinExistence type="predicted"/>
<sequence length="169" mass="18312">MSSSTSHTAPIPVGAPARQPRYRSKTLAAWLGLLSGPLGLHRFYLGGLADPWGWLYPLPTLLGLWGLHRMDQLGQDDHLAWVLMPLLGLAFAAAMLQTILIGLTPDERWHAQHNPSLAGREDAPAAGWPAVIAVILALVLGAGVLMATIAFSGQRYFEYQVEEALKISQ</sequence>
<dbReference type="RefSeq" id="WP_125244797.1">
    <property type="nucleotide sequence ID" value="NZ_RSED01000018.1"/>
</dbReference>
<feature type="transmembrane region" description="Helical" evidence="1">
    <location>
        <begin position="51"/>
        <end position="67"/>
    </location>
</feature>
<evidence type="ECO:0000313" key="3">
    <source>
        <dbReference type="Proteomes" id="UP000269265"/>
    </source>
</evidence>
<dbReference type="AlphaFoldDB" id="A0A426V7M4"/>
<reference evidence="2 3" key="1">
    <citation type="submission" date="2018-12" db="EMBL/GenBank/DDBJ databases">
        <title>The whole draft genome of Aquabacterium sp. SJQ9.</title>
        <authorList>
            <person name="Sun L."/>
            <person name="Gao X."/>
            <person name="Chen W."/>
            <person name="Huang K."/>
        </authorList>
    </citation>
    <scope>NUCLEOTIDE SEQUENCE [LARGE SCALE GENOMIC DNA]</scope>
    <source>
        <strain evidence="2 3">SJQ9</strain>
    </source>
</reference>
<gene>
    <name evidence="2" type="ORF">EIP75_18620</name>
</gene>
<organism evidence="2 3">
    <name type="scientific">Aquabacterium soli</name>
    <dbReference type="NCBI Taxonomy" id="2493092"/>
    <lineage>
        <taxon>Bacteria</taxon>
        <taxon>Pseudomonadati</taxon>
        <taxon>Pseudomonadota</taxon>
        <taxon>Betaproteobacteria</taxon>
        <taxon>Burkholderiales</taxon>
        <taxon>Aquabacterium</taxon>
    </lineage>
</organism>
<feature type="transmembrane region" description="Helical" evidence="1">
    <location>
        <begin position="125"/>
        <end position="151"/>
    </location>
</feature>
<evidence type="ECO:0000313" key="2">
    <source>
        <dbReference type="EMBL" id="RRS02790.1"/>
    </source>
</evidence>
<name>A0A426V7M4_9BURK</name>
<accession>A0A426V7M4</accession>
<keyword evidence="3" id="KW-1185">Reference proteome</keyword>
<feature type="transmembrane region" description="Helical" evidence="1">
    <location>
        <begin position="79"/>
        <end position="105"/>
    </location>
</feature>
<keyword evidence="1" id="KW-0472">Membrane</keyword>
<dbReference type="EMBL" id="RSED01000018">
    <property type="protein sequence ID" value="RRS02790.1"/>
    <property type="molecule type" value="Genomic_DNA"/>
</dbReference>
<dbReference type="OrthoDB" id="8702870at2"/>